<accession>A0ABP4W9X9</accession>
<keyword evidence="7" id="KW-1185">Reference proteome</keyword>
<keyword evidence="1" id="KW-0805">Transcription regulation</keyword>
<dbReference type="Gene3D" id="1.10.10.10">
    <property type="entry name" value="Winged helix-like DNA-binding domain superfamily/Winged helix DNA-binding domain"/>
    <property type="match status" value="1"/>
</dbReference>
<dbReference type="InterPro" id="IPR011991">
    <property type="entry name" value="ArsR-like_HTH"/>
</dbReference>
<evidence type="ECO:0000256" key="3">
    <source>
        <dbReference type="ARBA" id="ARBA00023163"/>
    </source>
</evidence>
<protein>
    <submittedName>
        <fullName evidence="6">Metalloregulator ArsR/SmtB family transcription factor</fullName>
    </submittedName>
</protein>
<dbReference type="PRINTS" id="PR00778">
    <property type="entry name" value="HTHARSR"/>
</dbReference>
<keyword evidence="2" id="KW-0238">DNA-binding</keyword>
<organism evidence="6 7">
    <name type="scientific">Aeromicrobium alkaliterrae</name>
    <dbReference type="NCBI Taxonomy" id="302168"/>
    <lineage>
        <taxon>Bacteria</taxon>
        <taxon>Bacillati</taxon>
        <taxon>Actinomycetota</taxon>
        <taxon>Actinomycetes</taxon>
        <taxon>Propionibacteriales</taxon>
        <taxon>Nocardioidaceae</taxon>
        <taxon>Aeromicrobium</taxon>
    </lineage>
</organism>
<comment type="caution">
    <text evidence="6">The sequence shown here is derived from an EMBL/GenBank/DDBJ whole genome shotgun (WGS) entry which is preliminary data.</text>
</comment>
<dbReference type="CDD" id="cd00090">
    <property type="entry name" value="HTH_ARSR"/>
    <property type="match status" value="1"/>
</dbReference>
<dbReference type="PANTHER" id="PTHR33154:SF33">
    <property type="entry name" value="TRANSCRIPTIONAL REPRESSOR SDPR"/>
    <property type="match status" value="1"/>
</dbReference>
<dbReference type="InterPro" id="IPR036388">
    <property type="entry name" value="WH-like_DNA-bd_sf"/>
</dbReference>
<evidence type="ECO:0000259" key="5">
    <source>
        <dbReference type="PROSITE" id="PS50987"/>
    </source>
</evidence>
<gene>
    <name evidence="6" type="ORF">GCM10009710_30670</name>
</gene>
<name>A0ABP4W9X9_9ACTN</name>
<dbReference type="EMBL" id="BAAAME010000005">
    <property type="protein sequence ID" value="GAA1748467.1"/>
    <property type="molecule type" value="Genomic_DNA"/>
</dbReference>
<dbReference type="NCBIfam" id="NF033788">
    <property type="entry name" value="HTH_metalloreg"/>
    <property type="match status" value="1"/>
</dbReference>
<keyword evidence="3" id="KW-0804">Transcription</keyword>
<dbReference type="SUPFAM" id="SSF46785">
    <property type="entry name" value="Winged helix' DNA-binding domain"/>
    <property type="match status" value="1"/>
</dbReference>
<evidence type="ECO:0000256" key="1">
    <source>
        <dbReference type="ARBA" id="ARBA00023015"/>
    </source>
</evidence>
<dbReference type="InterPro" id="IPR051081">
    <property type="entry name" value="HTH_MetalResp_TranReg"/>
</dbReference>
<dbReference type="RefSeq" id="WP_344203174.1">
    <property type="nucleotide sequence ID" value="NZ_BAAAME010000005.1"/>
</dbReference>
<dbReference type="InterPro" id="IPR036390">
    <property type="entry name" value="WH_DNA-bd_sf"/>
</dbReference>
<sequence>MNTFAALADPTRRRLVEELGRGERTAGELAALARDEFGLSQPATSRHLRILRDAEVVQSRVDGARRLYTLEPQSLETIDDWLDQFRSLWSSALAALGTEVARGRRTPTQDTTTTTTNQDGVVA</sequence>
<dbReference type="SMART" id="SM00418">
    <property type="entry name" value="HTH_ARSR"/>
    <property type="match status" value="1"/>
</dbReference>
<dbReference type="Proteomes" id="UP001501057">
    <property type="component" value="Unassembled WGS sequence"/>
</dbReference>
<evidence type="ECO:0000256" key="4">
    <source>
        <dbReference type="SAM" id="MobiDB-lite"/>
    </source>
</evidence>
<reference evidence="7" key="1">
    <citation type="journal article" date="2019" name="Int. J. Syst. Evol. Microbiol.">
        <title>The Global Catalogue of Microorganisms (GCM) 10K type strain sequencing project: providing services to taxonomists for standard genome sequencing and annotation.</title>
        <authorList>
            <consortium name="The Broad Institute Genomics Platform"/>
            <consortium name="The Broad Institute Genome Sequencing Center for Infectious Disease"/>
            <person name="Wu L."/>
            <person name="Ma J."/>
        </authorList>
    </citation>
    <scope>NUCLEOTIDE SEQUENCE [LARGE SCALE GENOMIC DNA]</scope>
    <source>
        <strain evidence="7">JCM 13518</strain>
    </source>
</reference>
<evidence type="ECO:0000313" key="6">
    <source>
        <dbReference type="EMBL" id="GAA1748467.1"/>
    </source>
</evidence>
<proteinExistence type="predicted"/>
<evidence type="ECO:0000256" key="2">
    <source>
        <dbReference type="ARBA" id="ARBA00023125"/>
    </source>
</evidence>
<evidence type="ECO:0000313" key="7">
    <source>
        <dbReference type="Proteomes" id="UP001501057"/>
    </source>
</evidence>
<dbReference type="Pfam" id="PF12840">
    <property type="entry name" value="HTH_20"/>
    <property type="match status" value="1"/>
</dbReference>
<feature type="region of interest" description="Disordered" evidence="4">
    <location>
        <begin position="100"/>
        <end position="123"/>
    </location>
</feature>
<feature type="domain" description="HTH arsR-type" evidence="5">
    <location>
        <begin position="1"/>
        <end position="89"/>
    </location>
</feature>
<dbReference type="PANTHER" id="PTHR33154">
    <property type="entry name" value="TRANSCRIPTIONAL REGULATOR, ARSR FAMILY"/>
    <property type="match status" value="1"/>
</dbReference>
<dbReference type="InterPro" id="IPR001845">
    <property type="entry name" value="HTH_ArsR_DNA-bd_dom"/>
</dbReference>
<feature type="compositionally biased region" description="Low complexity" evidence="4">
    <location>
        <begin position="106"/>
        <end position="116"/>
    </location>
</feature>
<dbReference type="PROSITE" id="PS50987">
    <property type="entry name" value="HTH_ARSR_2"/>
    <property type="match status" value="1"/>
</dbReference>